<dbReference type="VEuPathDB" id="FungiDB:BD410DRAFT_460708"/>
<evidence type="ECO:0000313" key="2">
    <source>
        <dbReference type="EMBL" id="TDL18824.1"/>
    </source>
</evidence>
<dbReference type="EMBL" id="ML170203">
    <property type="protein sequence ID" value="TDL18824.1"/>
    <property type="molecule type" value="Genomic_DNA"/>
</dbReference>
<feature type="region of interest" description="Disordered" evidence="1">
    <location>
        <begin position="81"/>
        <end position="101"/>
    </location>
</feature>
<sequence length="122" mass="13618">MYTLCQLTCHAMAMVITYRVFLASVKFVQAKQPTGQQVCTMFMSFSMRRLFLPSGDGLLQVYTPPLLVRQSHVQPLVVVGSISPGSPKRRTGRPPEVSSEPRNILQQFVQSGASHMIDNSIY</sequence>
<dbReference type="Proteomes" id="UP000294933">
    <property type="component" value="Unassembled WGS sequence"/>
</dbReference>
<proteinExistence type="predicted"/>
<reference evidence="2 3" key="1">
    <citation type="submission" date="2018-06" db="EMBL/GenBank/DDBJ databases">
        <title>A transcriptomic atlas of mushroom development highlights an independent origin of complex multicellularity.</title>
        <authorList>
            <consortium name="DOE Joint Genome Institute"/>
            <person name="Krizsan K."/>
            <person name="Almasi E."/>
            <person name="Merenyi Z."/>
            <person name="Sahu N."/>
            <person name="Viragh M."/>
            <person name="Koszo T."/>
            <person name="Mondo S."/>
            <person name="Kiss B."/>
            <person name="Balint B."/>
            <person name="Kues U."/>
            <person name="Barry K."/>
            <person name="Hegedus J.C."/>
            <person name="Henrissat B."/>
            <person name="Johnson J."/>
            <person name="Lipzen A."/>
            <person name="Ohm R."/>
            <person name="Nagy I."/>
            <person name="Pangilinan J."/>
            <person name="Yan J."/>
            <person name="Xiong Y."/>
            <person name="Grigoriev I.V."/>
            <person name="Hibbett D.S."/>
            <person name="Nagy L.G."/>
        </authorList>
    </citation>
    <scope>NUCLEOTIDE SEQUENCE [LARGE SCALE GENOMIC DNA]</scope>
    <source>
        <strain evidence="2 3">SZMC22713</strain>
    </source>
</reference>
<gene>
    <name evidence="2" type="ORF">BD410DRAFT_460708</name>
</gene>
<protein>
    <submittedName>
        <fullName evidence="2">Uncharacterized protein</fullName>
    </submittedName>
</protein>
<evidence type="ECO:0000313" key="3">
    <source>
        <dbReference type="Proteomes" id="UP000294933"/>
    </source>
</evidence>
<name>A0A4Y7PTU2_9AGAM</name>
<keyword evidence="3" id="KW-1185">Reference proteome</keyword>
<dbReference type="AlphaFoldDB" id="A0A4Y7PTU2"/>
<organism evidence="2 3">
    <name type="scientific">Rickenella mellea</name>
    <dbReference type="NCBI Taxonomy" id="50990"/>
    <lineage>
        <taxon>Eukaryota</taxon>
        <taxon>Fungi</taxon>
        <taxon>Dikarya</taxon>
        <taxon>Basidiomycota</taxon>
        <taxon>Agaricomycotina</taxon>
        <taxon>Agaricomycetes</taxon>
        <taxon>Hymenochaetales</taxon>
        <taxon>Rickenellaceae</taxon>
        <taxon>Rickenella</taxon>
    </lineage>
</organism>
<accession>A0A4Y7PTU2</accession>
<evidence type="ECO:0000256" key="1">
    <source>
        <dbReference type="SAM" id="MobiDB-lite"/>
    </source>
</evidence>